<evidence type="ECO:0000313" key="4">
    <source>
        <dbReference type="Proteomes" id="UP000266906"/>
    </source>
</evidence>
<dbReference type="EMBL" id="RKQG01000004">
    <property type="protein sequence ID" value="RPE27379.1"/>
    <property type="molecule type" value="Genomic_DNA"/>
</dbReference>
<evidence type="ECO:0000313" key="2">
    <source>
        <dbReference type="EMBL" id="RPE27246.1"/>
    </source>
</evidence>
<organism evidence="2 4">
    <name type="scientific">Kitasatospora cineracea</name>
    <dbReference type="NCBI Taxonomy" id="88074"/>
    <lineage>
        <taxon>Bacteria</taxon>
        <taxon>Bacillati</taxon>
        <taxon>Actinomycetota</taxon>
        <taxon>Actinomycetes</taxon>
        <taxon>Kitasatosporales</taxon>
        <taxon>Streptomycetaceae</taxon>
        <taxon>Kitasatospora</taxon>
    </lineage>
</organism>
<keyword evidence="4" id="KW-1185">Reference proteome</keyword>
<name>A0A3N4R3T2_9ACTN</name>
<gene>
    <name evidence="2" type="ORF">EDD38_7391</name>
    <name evidence="3" type="ORF">EDD38_7524</name>
</gene>
<accession>A0A3N4R3T2</accession>
<sequence>MDTGAGLPLTGQQETDNSYRARRPGGGMET</sequence>
<reference evidence="2 4" key="1">
    <citation type="submission" date="2018-11" db="EMBL/GenBank/DDBJ databases">
        <title>Sequencing the genomes of 1000 actinobacteria strains.</title>
        <authorList>
            <person name="Klenk H.-P."/>
        </authorList>
    </citation>
    <scope>NUCLEOTIDE SEQUENCE [LARGE SCALE GENOMIC DNA]</scope>
    <source>
        <strain evidence="2 4">DSM 44781</strain>
    </source>
</reference>
<evidence type="ECO:0000256" key="1">
    <source>
        <dbReference type="SAM" id="MobiDB-lite"/>
    </source>
</evidence>
<proteinExistence type="predicted"/>
<comment type="caution">
    <text evidence="2">The sequence shown here is derived from an EMBL/GenBank/DDBJ whole genome shotgun (WGS) entry which is preliminary data.</text>
</comment>
<dbReference type="EMBL" id="RKQG01000004">
    <property type="protein sequence ID" value="RPE27246.1"/>
    <property type="molecule type" value="Genomic_DNA"/>
</dbReference>
<evidence type="ECO:0000313" key="3">
    <source>
        <dbReference type="EMBL" id="RPE27379.1"/>
    </source>
</evidence>
<dbReference type="AlphaFoldDB" id="A0A3N4R3T2"/>
<dbReference type="Proteomes" id="UP000266906">
    <property type="component" value="Unassembled WGS sequence"/>
</dbReference>
<protein>
    <submittedName>
        <fullName evidence="2">Uncharacterized protein</fullName>
    </submittedName>
</protein>
<feature type="region of interest" description="Disordered" evidence="1">
    <location>
        <begin position="1"/>
        <end position="30"/>
    </location>
</feature>